<dbReference type="RefSeq" id="WP_167206981.1">
    <property type="nucleotide sequence ID" value="NZ_JAASRO010000001.1"/>
</dbReference>
<reference evidence="1 2" key="1">
    <citation type="submission" date="2020-03" db="EMBL/GenBank/DDBJ databases">
        <title>Sequencing the genomes of 1000 actinobacteria strains.</title>
        <authorList>
            <person name="Klenk H.-P."/>
        </authorList>
    </citation>
    <scope>NUCLEOTIDE SEQUENCE [LARGE SCALE GENOMIC DNA]</scope>
    <source>
        <strain evidence="1 2">DSM 45490</strain>
    </source>
</reference>
<protein>
    <submittedName>
        <fullName evidence="1">Uncharacterized protein</fullName>
    </submittedName>
</protein>
<sequence length="339" mass="36740">MPFLDDRATTELRTLMAALSTGPDAPEYAAALALVHAWVGGELDETDDAGSTRLLSPSHGIGLRLNGGRLASIAFELTANPEFEAFAHPAQLLSGLDPSASKSEVRTTLGQPIESAYDNDWYLLDGVDAAVYLGWRSTGVLQRLVLVNRDGKELARLRRKAAKVVEQAAAQAAGRPVRVEVPEEDGILGIVDPDAYRASLPDWDFASLTRHLESESAAGRGVFWMAGPPEFATYGIEVRTTASDRPSERESEHVVRASKGRLRLVGYGTLTMAADSATERLDDDPDADVAVPAGRLLLRIRQLTATADDDAEIPFEIVVQKLGKRRAKATAQLAWWTKR</sequence>
<dbReference type="EMBL" id="JAASRO010000001">
    <property type="protein sequence ID" value="NIK57118.1"/>
    <property type="molecule type" value="Genomic_DNA"/>
</dbReference>
<comment type="caution">
    <text evidence="1">The sequence shown here is derived from an EMBL/GenBank/DDBJ whole genome shotgun (WGS) entry which is preliminary data.</text>
</comment>
<evidence type="ECO:0000313" key="2">
    <source>
        <dbReference type="Proteomes" id="UP000555407"/>
    </source>
</evidence>
<dbReference type="AlphaFoldDB" id="A0A7X5V9M3"/>
<name>A0A7X5V9M3_9ACTN</name>
<organism evidence="1 2">
    <name type="scientific">Kribbella shirazensis</name>
    <dbReference type="NCBI Taxonomy" id="1105143"/>
    <lineage>
        <taxon>Bacteria</taxon>
        <taxon>Bacillati</taxon>
        <taxon>Actinomycetota</taxon>
        <taxon>Actinomycetes</taxon>
        <taxon>Propionibacteriales</taxon>
        <taxon>Kribbellaceae</taxon>
        <taxon>Kribbella</taxon>
    </lineage>
</organism>
<accession>A0A7X5V9M3</accession>
<dbReference type="Proteomes" id="UP000555407">
    <property type="component" value="Unassembled WGS sequence"/>
</dbReference>
<evidence type="ECO:0000313" key="1">
    <source>
        <dbReference type="EMBL" id="NIK57118.1"/>
    </source>
</evidence>
<proteinExistence type="predicted"/>
<keyword evidence="2" id="KW-1185">Reference proteome</keyword>
<gene>
    <name evidence="1" type="ORF">BJY22_002835</name>
</gene>